<gene>
    <name evidence="4" type="ORF">LK09_03275</name>
</gene>
<protein>
    <recommendedName>
        <fullName evidence="3">Glycosyltransferase subfamily 4-like N-terminal domain-containing protein</fullName>
    </recommendedName>
</protein>
<accession>A0A0B2AC52</accession>
<reference evidence="4 5" key="1">
    <citation type="submission" date="2014-11" db="EMBL/GenBank/DDBJ databases">
        <title>Genome sequence of Microbacterium mangrovi MUSC 115(T).</title>
        <authorList>
            <person name="Lee L.-H."/>
        </authorList>
    </citation>
    <scope>NUCLEOTIDE SEQUENCE [LARGE SCALE GENOMIC DNA]</scope>
    <source>
        <strain evidence="4 5">MUSC 115</strain>
    </source>
</reference>
<dbReference type="PANTHER" id="PTHR12526:SF510">
    <property type="entry name" value="D-INOSITOL 3-PHOSPHATE GLYCOSYLTRANSFERASE"/>
    <property type="match status" value="1"/>
</dbReference>
<dbReference type="CDD" id="cd03801">
    <property type="entry name" value="GT4_PimA-like"/>
    <property type="match status" value="1"/>
</dbReference>
<organism evidence="4 5">
    <name type="scientific">Microbacterium mangrovi</name>
    <dbReference type="NCBI Taxonomy" id="1348253"/>
    <lineage>
        <taxon>Bacteria</taxon>
        <taxon>Bacillati</taxon>
        <taxon>Actinomycetota</taxon>
        <taxon>Actinomycetes</taxon>
        <taxon>Micrococcales</taxon>
        <taxon>Microbacteriaceae</taxon>
        <taxon>Microbacterium</taxon>
    </lineage>
</organism>
<dbReference type="Proteomes" id="UP000031030">
    <property type="component" value="Unassembled WGS sequence"/>
</dbReference>
<dbReference type="Gene3D" id="3.40.50.2000">
    <property type="entry name" value="Glycogen Phosphorylase B"/>
    <property type="match status" value="2"/>
</dbReference>
<feature type="domain" description="Glycosyltransferase subfamily 4-like N-terminal" evidence="3">
    <location>
        <begin position="17"/>
        <end position="180"/>
    </location>
</feature>
<sequence length="364" mass="39907">MRLLWLSNETPDVGGQGGQRRQYFQIREFVRAGIAVDVVTLAGPQSDESLRGFASVERIVRSRRRKPIRTIRGMAALRRRLRSGSYDAVVVAHTESWPLIRRRALGGHLDVPVLVDLHNVWSAWADARGDDDAARRWRDREAEILRVADAVSVCSPLERERLGGSGTAERIVAPHGIDPDEWPEVPRDDTGAMAVGAFGNWDWFPNRSGIDWFVDEVWPEVRGRVPGAEFVVAGGGLPDAVAGLDGVRYLGRIADLGELRRQVDVMVTPVREGVGAPVKFAEALATGRAVLATTDAAGAQHPAGTVISDDPAEWADALTGLLRDPGLARSRGRAVRSEALEHLTWRRTTAPLIDWVAQRADEEP</sequence>
<dbReference type="PANTHER" id="PTHR12526">
    <property type="entry name" value="GLYCOSYLTRANSFERASE"/>
    <property type="match status" value="1"/>
</dbReference>
<dbReference type="Pfam" id="PF13439">
    <property type="entry name" value="Glyco_transf_4"/>
    <property type="match status" value="1"/>
</dbReference>
<evidence type="ECO:0000313" key="4">
    <source>
        <dbReference type="EMBL" id="KHK99313.1"/>
    </source>
</evidence>
<evidence type="ECO:0000313" key="5">
    <source>
        <dbReference type="Proteomes" id="UP000031030"/>
    </source>
</evidence>
<dbReference type="EMBL" id="JTDK01000003">
    <property type="protein sequence ID" value="KHK99313.1"/>
    <property type="molecule type" value="Genomic_DNA"/>
</dbReference>
<comment type="caution">
    <text evidence="4">The sequence shown here is derived from an EMBL/GenBank/DDBJ whole genome shotgun (WGS) entry which is preliminary data.</text>
</comment>
<dbReference type="Pfam" id="PF13692">
    <property type="entry name" value="Glyco_trans_1_4"/>
    <property type="match status" value="1"/>
</dbReference>
<dbReference type="InterPro" id="IPR028098">
    <property type="entry name" value="Glyco_trans_4-like_N"/>
</dbReference>
<keyword evidence="2" id="KW-0808">Transferase</keyword>
<keyword evidence="1" id="KW-0328">Glycosyltransferase</keyword>
<dbReference type="GO" id="GO:0016757">
    <property type="term" value="F:glycosyltransferase activity"/>
    <property type="evidence" value="ECO:0007669"/>
    <property type="project" value="UniProtKB-KW"/>
</dbReference>
<name>A0A0B2AC52_9MICO</name>
<evidence type="ECO:0000256" key="1">
    <source>
        <dbReference type="ARBA" id="ARBA00022676"/>
    </source>
</evidence>
<evidence type="ECO:0000256" key="2">
    <source>
        <dbReference type="ARBA" id="ARBA00022679"/>
    </source>
</evidence>
<dbReference type="STRING" id="1348253.LK09_03275"/>
<dbReference type="AlphaFoldDB" id="A0A0B2AC52"/>
<keyword evidence="5" id="KW-1185">Reference proteome</keyword>
<dbReference type="SUPFAM" id="SSF53756">
    <property type="entry name" value="UDP-Glycosyltransferase/glycogen phosphorylase"/>
    <property type="match status" value="1"/>
</dbReference>
<evidence type="ECO:0000259" key="3">
    <source>
        <dbReference type="Pfam" id="PF13439"/>
    </source>
</evidence>
<proteinExistence type="predicted"/>